<dbReference type="EC" id="7.-.-.-" evidence="8"/>
<keyword evidence="8" id="KW-1003">Cell membrane</keyword>
<keyword evidence="11" id="KW-1185">Reference proteome</keyword>
<comment type="similarity">
    <text evidence="8">Belongs to the 4Fe4S bacterial-type ferredoxin family. RnfC subfamily.</text>
</comment>
<dbReference type="NCBIfam" id="NF003454">
    <property type="entry name" value="PRK05035.1"/>
    <property type="match status" value="1"/>
</dbReference>
<dbReference type="NCBIfam" id="TIGR01945">
    <property type="entry name" value="rnfC"/>
    <property type="match status" value="1"/>
</dbReference>
<dbReference type="Pfam" id="PF01512">
    <property type="entry name" value="Complex1_51K"/>
    <property type="match status" value="1"/>
</dbReference>
<feature type="binding site" evidence="8">
    <location>
        <position position="381"/>
    </location>
    <ligand>
        <name>[4Fe-4S] cluster</name>
        <dbReference type="ChEBI" id="CHEBI:49883"/>
        <label>2</label>
    </ligand>
</feature>
<dbReference type="InterPro" id="IPR010208">
    <property type="entry name" value="Ion_transpt_RnfC/RsxC"/>
</dbReference>
<evidence type="ECO:0000256" key="4">
    <source>
        <dbReference type="ARBA" id="ARBA00022737"/>
    </source>
</evidence>
<keyword evidence="8" id="KW-1278">Translocase</keyword>
<evidence type="ECO:0000256" key="3">
    <source>
        <dbReference type="ARBA" id="ARBA00022723"/>
    </source>
</evidence>
<evidence type="ECO:0000256" key="5">
    <source>
        <dbReference type="ARBA" id="ARBA00022982"/>
    </source>
</evidence>
<dbReference type="PANTHER" id="PTHR43034">
    <property type="entry name" value="ION-TRANSLOCATING OXIDOREDUCTASE COMPLEX SUBUNIT C"/>
    <property type="match status" value="1"/>
</dbReference>
<dbReference type="PROSITE" id="PS51379">
    <property type="entry name" value="4FE4S_FER_2"/>
    <property type="match status" value="2"/>
</dbReference>
<gene>
    <name evidence="10" type="primary">rsxC</name>
    <name evidence="8" type="synonym">rnfC</name>
    <name evidence="10" type="ORF">PQ465_06470</name>
</gene>
<keyword evidence="3 8" id="KW-0479">Metal-binding</keyword>
<dbReference type="PANTHER" id="PTHR43034:SF2">
    <property type="entry name" value="ION-TRANSLOCATING OXIDOREDUCTASE COMPLEX SUBUNIT C"/>
    <property type="match status" value="1"/>
</dbReference>
<reference evidence="10 11" key="1">
    <citation type="submission" date="2023-02" db="EMBL/GenBank/DDBJ databases">
        <title>Genome sequence of Sphingobacterium sp. KACC 22765.</title>
        <authorList>
            <person name="Kim S."/>
            <person name="Heo J."/>
            <person name="Kwon S.-W."/>
        </authorList>
    </citation>
    <scope>NUCLEOTIDE SEQUENCE [LARGE SCALE GENOMIC DNA]</scope>
    <source>
        <strain evidence="10 11">KACC 22765</strain>
    </source>
</reference>
<dbReference type="InterPro" id="IPR011538">
    <property type="entry name" value="Nuo51_FMN-bd"/>
</dbReference>
<dbReference type="SUPFAM" id="SSF46548">
    <property type="entry name" value="alpha-helical ferredoxin"/>
    <property type="match status" value="1"/>
</dbReference>
<evidence type="ECO:0000256" key="6">
    <source>
        <dbReference type="ARBA" id="ARBA00023004"/>
    </source>
</evidence>
<proteinExistence type="inferred from homology"/>
<dbReference type="RefSeq" id="WP_274268723.1">
    <property type="nucleotide sequence ID" value="NZ_CP117880.1"/>
</dbReference>
<keyword evidence="1 8" id="KW-0813">Transport</keyword>
<dbReference type="InterPro" id="IPR017896">
    <property type="entry name" value="4Fe4S_Fe-S-bd"/>
</dbReference>
<feature type="binding site" evidence="8">
    <location>
        <position position="339"/>
    </location>
    <ligand>
        <name>[4Fe-4S] cluster</name>
        <dbReference type="ChEBI" id="CHEBI:49883"/>
        <label>1</label>
    </ligand>
</feature>
<evidence type="ECO:0000256" key="2">
    <source>
        <dbReference type="ARBA" id="ARBA00022485"/>
    </source>
</evidence>
<keyword evidence="7 8" id="KW-0411">Iron-sulfur</keyword>
<evidence type="ECO:0000259" key="9">
    <source>
        <dbReference type="PROSITE" id="PS51379"/>
    </source>
</evidence>
<dbReference type="Gene3D" id="3.30.70.20">
    <property type="match status" value="1"/>
</dbReference>
<feature type="binding site" evidence="8">
    <location>
        <position position="342"/>
    </location>
    <ligand>
        <name>[4Fe-4S] cluster</name>
        <dbReference type="ChEBI" id="CHEBI:49883"/>
        <label>1</label>
    </ligand>
</feature>
<dbReference type="SUPFAM" id="SSF142019">
    <property type="entry name" value="Nqo1 FMN-binding domain-like"/>
    <property type="match status" value="1"/>
</dbReference>
<evidence type="ECO:0000313" key="11">
    <source>
        <dbReference type="Proteomes" id="UP001221558"/>
    </source>
</evidence>
<feature type="domain" description="4Fe-4S ferredoxin-type" evidence="9">
    <location>
        <begin position="366"/>
        <end position="395"/>
    </location>
</feature>
<evidence type="ECO:0000256" key="1">
    <source>
        <dbReference type="ARBA" id="ARBA00022448"/>
    </source>
</evidence>
<keyword evidence="2 8" id="KW-0004">4Fe-4S</keyword>
<protein>
    <recommendedName>
        <fullName evidence="8">Ion-translocating oxidoreductase complex subunit C</fullName>
        <ecNumber evidence="8">7.-.-.-</ecNumber>
    </recommendedName>
    <alternativeName>
        <fullName evidence="8">Rnf electron transport complex subunit C</fullName>
    </alternativeName>
</protein>
<evidence type="ECO:0000256" key="8">
    <source>
        <dbReference type="HAMAP-Rule" id="MF_00461"/>
    </source>
</evidence>
<dbReference type="Proteomes" id="UP001221558">
    <property type="component" value="Chromosome"/>
</dbReference>
<dbReference type="InterPro" id="IPR017900">
    <property type="entry name" value="4Fe4S_Fe_S_CS"/>
</dbReference>
<dbReference type="InterPro" id="IPR026902">
    <property type="entry name" value="RnfC_N"/>
</dbReference>
<feature type="binding site" evidence="8">
    <location>
        <position position="346"/>
    </location>
    <ligand>
        <name>[4Fe-4S] cluster</name>
        <dbReference type="ChEBI" id="CHEBI:49883"/>
        <label>2</label>
    </ligand>
</feature>
<dbReference type="HAMAP" id="MF_00461">
    <property type="entry name" value="RsxC_RnfC"/>
    <property type="match status" value="1"/>
</dbReference>
<comment type="function">
    <text evidence="8">Part of a membrane-bound complex that couples electron transfer with translocation of ions across the membrane.</text>
</comment>
<dbReference type="PROSITE" id="PS00198">
    <property type="entry name" value="4FE4S_FER_1"/>
    <property type="match status" value="1"/>
</dbReference>
<comment type="cofactor">
    <cofactor evidence="8">
        <name>[4Fe-4S] cluster</name>
        <dbReference type="ChEBI" id="CHEBI:49883"/>
    </cofactor>
    <text evidence="8">Binds 2 [4Fe-4S] clusters per subunit.</text>
</comment>
<feature type="binding site" evidence="8">
    <location>
        <position position="336"/>
    </location>
    <ligand>
        <name>[4Fe-4S] cluster</name>
        <dbReference type="ChEBI" id="CHEBI:49883"/>
        <label>1</label>
    </ligand>
</feature>
<evidence type="ECO:0000256" key="7">
    <source>
        <dbReference type="ARBA" id="ARBA00023014"/>
    </source>
</evidence>
<feature type="binding site" evidence="8">
    <location>
        <position position="385"/>
    </location>
    <ligand>
        <name>[4Fe-4S] cluster</name>
        <dbReference type="ChEBI" id="CHEBI:49883"/>
        <label>1</label>
    </ligand>
</feature>
<name>A0ABY7WNM8_9SPHI</name>
<evidence type="ECO:0000313" key="10">
    <source>
        <dbReference type="EMBL" id="WDF70016.1"/>
    </source>
</evidence>
<feature type="binding site" evidence="8">
    <location>
        <position position="378"/>
    </location>
    <ligand>
        <name>[4Fe-4S] cluster</name>
        <dbReference type="ChEBI" id="CHEBI:49883"/>
        <label>2</label>
    </ligand>
</feature>
<dbReference type="EMBL" id="CP117880">
    <property type="protein sequence ID" value="WDF70016.1"/>
    <property type="molecule type" value="Genomic_DNA"/>
</dbReference>
<feature type="binding site" evidence="8">
    <location>
        <position position="375"/>
    </location>
    <ligand>
        <name>[4Fe-4S] cluster</name>
        <dbReference type="ChEBI" id="CHEBI:49883"/>
        <label>2</label>
    </ligand>
</feature>
<keyword evidence="4 8" id="KW-0677">Repeat</keyword>
<accession>A0ABY7WNM8</accession>
<sequence length="411" mass="44820">MEIGVLPDPALLYLPLATYQGDMDVVVDAGQSVTMYQLVAASSGTFAATIHAPVSGEVLGVTEIAAERYLTIKNDFCYTEKALTVPDTAAWTSEDFLQYLLYAGIEGSGGARFPTHLKYRVAPSTIKTFIINGAECEPYLSADYILMKTAGAKLMAVLQIIQRMLMPDEIVLAIEQQHKELAVPLAQMAKQFGLDIALKILPNTYPQGGELQLIKSVTGIEIAKGSIPAHHGMIVSNVGTLWAMAGAFLEGKPYTERIITVSGNRSRTLGNYRVKIGTPLGHILRETQHEWNQQAQTVILGGPMMGRAAVSPLQPIHKGVGGLLLLENADPQQMNCIACGYCVDACPQHLMPLEFVRHNQEEDLHQLKAFHLEDCIACGACAYVCPSDVPLMYHIQVGKEKLRQERSDTSV</sequence>
<dbReference type="Pfam" id="PF12838">
    <property type="entry name" value="Fer4_7"/>
    <property type="match status" value="1"/>
</dbReference>
<keyword evidence="6 8" id="KW-0408">Iron</keyword>
<keyword evidence="8" id="KW-0472">Membrane</keyword>
<feature type="domain" description="4Fe-4S ferredoxin-type" evidence="9">
    <location>
        <begin position="325"/>
        <end position="356"/>
    </location>
</feature>
<organism evidence="10 11">
    <name type="scientific">Sphingobacterium oryzagri</name>
    <dbReference type="NCBI Taxonomy" id="3025669"/>
    <lineage>
        <taxon>Bacteria</taxon>
        <taxon>Pseudomonadati</taxon>
        <taxon>Bacteroidota</taxon>
        <taxon>Sphingobacteriia</taxon>
        <taxon>Sphingobacteriales</taxon>
        <taxon>Sphingobacteriaceae</taxon>
        <taxon>Sphingobacterium</taxon>
    </lineage>
</organism>
<comment type="subunit">
    <text evidence="8">The complex is composed of six subunits: RnfA, RnfB, RnfC, RnfD, RnfE and RnfG.</text>
</comment>
<dbReference type="InterPro" id="IPR037225">
    <property type="entry name" value="Nuo51_FMN-bd_sf"/>
</dbReference>
<dbReference type="Pfam" id="PF13375">
    <property type="entry name" value="RnfC_N"/>
    <property type="match status" value="1"/>
</dbReference>
<keyword evidence="5 8" id="KW-0249">Electron transport</keyword>
<comment type="subcellular location">
    <subcellularLocation>
        <location evidence="8">Cell membrane</location>
        <topology evidence="8">Peripheral membrane protein</topology>
    </subcellularLocation>
</comment>
<dbReference type="Gene3D" id="3.40.50.11540">
    <property type="entry name" value="NADH-ubiquinone oxidoreductase 51kDa subunit"/>
    <property type="match status" value="1"/>
</dbReference>